<evidence type="ECO:0000256" key="2">
    <source>
        <dbReference type="ARBA" id="ARBA00023315"/>
    </source>
</evidence>
<dbReference type="AlphaFoldDB" id="A0A6P0UJU8"/>
<gene>
    <name evidence="4" type="ORF">GWK08_09345</name>
</gene>
<evidence type="ECO:0000259" key="3">
    <source>
        <dbReference type="PROSITE" id="PS51186"/>
    </source>
</evidence>
<dbReference type="Proteomes" id="UP000468581">
    <property type="component" value="Unassembled WGS sequence"/>
</dbReference>
<proteinExistence type="predicted"/>
<feature type="domain" description="N-acetyltransferase" evidence="3">
    <location>
        <begin position="6"/>
        <end position="138"/>
    </location>
</feature>
<keyword evidence="5" id="KW-1185">Reference proteome</keyword>
<accession>A0A6P0UJU8</accession>
<organism evidence="4 5">
    <name type="scientific">Leptobacterium flavescens</name>
    <dbReference type="NCBI Taxonomy" id="472055"/>
    <lineage>
        <taxon>Bacteria</taxon>
        <taxon>Pseudomonadati</taxon>
        <taxon>Bacteroidota</taxon>
        <taxon>Flavobacteriia</taxon>
        <taxon>Flavobacteriales</taxon>
        <taxon>Flavobacteriaceae</taxon>
        <taxon>Leptobacterium</taxon>
    </lineage>
</organism>
<dbReference type="GO" id="GO:0005737">
    <property type="term" value="C:cytoplasm"/>
    <property type="evidence" value="ECO:0007669"/>
    <property type="project" value="TreeGrafter"/>
</dbReference>
<dbReference type="Pfam" id="PF13673">
    <property type="entry name" value="Acetyltransf_10"/>
    <property type="match status" value="1"/>
</dbReference>
<sequence>MKNYHFEIRKLKPEEYQSIRNTTNWPILDDHTVEKALKNDLFSICVFDADTPIGMGRIIGDGAIYFYIQDIIVHPDYRTMGIGKLIMEQVEVYLEDHARHNSFIGLMAAEGVEAFYENYGYSRRADDRPGMFKLFKKG</sequence>
<dbReference type="PANTHER" id="PTHR43626:SF4">
    <property type="entry name" value="GCN5-RELATED N-ACETYLTRANSFERASE 2, CHLOROPLASTIC"/>
    <property type="match status" value="1"/>
</dbReference>
<dbReference type="GO" id="GO:0008080">
    <property type="term" value="F:N-acetyltransferase activity"/>
    <property type="evidence" value="ECO:0007669"/>
    <property type="project" value="InterPro"/>
</dbReference>
<evidence type="ECO:0000313" key="4">
    <source>
        <dbReference type="EMBL" id="NER13641.1"/>
    </source>
</evidence>
<dbReference type="RefSeq" id="WP_163606712.1">
    <property type="nucleotide sequence ID" value="NZ_JAABOO010000002.1"/>
</dbReference>
<comment type="caution">
    <text evidence="4">The sequence shown here is derived from an EMBL/GenBank/DDBJ whole genome shotgun (WGS) entry which is preliminary data.</text>
</comment>
<keyword evidence="1 4" id="KW-0808">Transferase</keyword>
<dbReference type="EMBL" id="JAABOO010000002">
    <property type="protein sequence ID" value="NER13641.1"/>
    <property type="molecule type" value="Genomic_DNA"/>
</dbReference>
<dbReference type="InterPro" id="IPR000182">
    <property type="entry name" value="GNAT_dom"/>
</dbReference>
<evidence type="ECO:0000256" key="1">
    <source>
        <dbReference type="ARBA" id="ARBA00022679"/>
    </source>
</evidence>
<reference evidence="4 5" key="1">
    <citation type="submission" date="2020-01" db="EMBL/GenBank/DDBJ databases">
        <title>Leptobacterium flavescens.</title>
        <authorList>
            <person name="Wang G."/>
        </authorList>
    </citation>
    <scope>NUCLEOTIDE SEQUENCE [LARGE SCALE GENOMIC DNA]</scope>
    <source>
        <strain evidence="4 5">KCTC 22160</strain>
    </source>
</reference>
<protein>
    <submittedName>
        <fullName evidence="4">GNAT family N-acetyltransferase</fullName>
    </submittedName>
</protein>
<evidence type="ECO:0000313" key="5">
    <source>
        <dbReference type="Proteomes" id="UP000468581"/>
    </source>
</evidence>
<keyword evidence="2" id="KW-0012">Acyltransferase</keyword>
<name>A0A6P0UJU8_9FLAO</name>
<dbReference type="CDD" id="cd04301">
    <property type="entry name" value="NAT_SF"/>
    <property type="match status" value="1"/>
</dbReference>
<dbReference type="InterPro" id="IPR016181">
    <property type="entry name" value="Acyl_CoA_acyltransferase"/>
</dbReference>
<dbReference type="SUPFAM" id="SSF55729">
    <property type="entry name" value="Acyl-CoA N-acyltransferases (Nat)"/>
    <property type="match status" value="1"/>
</dbReference>
<dbReference type="Gene3D" id="3.40.630.30">
    <property type="match status" value="1"/>
</dbReference>
<dbReference type="PANTHER" id="PTHR43626">
    <property type="entry name" value="ACYL-COA N-ACYLTRANSFERASE"/>
    <property type="match status" value="1"/>
</dbReference>
<dbReference type="PROSITE" id="PS51186">
    <property type="entry name" value="GNAT"/>
    <property type="match status" value="1"/>
</dbReference>
<dbReference type="InterPro" id="IPR045039">
    <property type="entry name" value="NSI-like"/>
</dbReference>